<gene>
    <name evidence="1" type="ordered locus">midi_00457</name>
</gene>
<name>F7XVR5_MIDMI</name>
<keyword evidence="2" id="KW-1185">Reference proteome</keyword>
<dbReference type="HOGENOM" id="CLU_2735597_0_0_5"/>
<evidence type="ECO:0000313" key="1">
    <source>
        <dbReference type="EMBL" id="AEI88764.1"/>
    </source>
</evidence>
<evidence type="ECO:0000313" key="2">
    <source>
        <dbReference type="Proteomes" id="UP000006639"/>
    </source>
</evidence>
<dbReference type="AlphaFoldDB" id="F7XVR5"/>
<dbReference type="EMBL" id="CP002130">
    <property type="protein sequence ID" value="AEI88764.1"/>
    <property type="molecule type" value="Genomic_DNA"/>
</dbReference>
<dbReference type="Proteomes" id="UP000006639">
    <property type="component" value="Chromosome"/>
</dbReference>
<reference evidence="1 2" key="1">
    <citation type="journal article" date="2011" name="Mol. Biol. Evol.">
        <title>Phylogenomic evidence for the presence of a flagellum and cbb3 oxidase in the free-living mitochondrial ancestor.</title>
        <authorList>
            <person name="Sassera D."/>
            <person name="Lo N."/>
            <person name="Epis S."/>
            <person name="D'Auria G."/>
            <person name="Montagna M."/>
            <person name="Comandatore F."/>
            <person name="Horner D."/>
            <person name="Pereto J."/>
            <person name="Luciano A.M."/>
            <person name="Franciosi F."/>
            <person name="Ferri E."/>
            <person name="Crotti E."/>
            <person name="Bazzocchi C."/>
            <person name="Daffonchio D."/>
            <person name="Sacchi L."/>
            <person name="Moya A."/>
            <person name="Latorre A."/>
            <person name="Bandi C."/>
        </authorList>
    </citation>
    <scope>NUCLEOTIDE SEQUENCE [LARGE SCALE GENOMIC DNA]</scope>
    <source>
        <strain evidence="1 2">IricVA</strain>
    </source>
</reference>
<accession>F7XVR5</accession>
<proteinExistence type="predicted"/>
<dbReference type="KEGG" id="mmn:midi_00457"/>
<protein>
    <submittedName>
        <fullName evidence="1">Uncharacterized protein</fullName>
    </submittedName>
</protein>
<organism evidence="1 2">
    <name type="scientific">Midichloria mitochondrii (strain IricVA)</name>
    <dbReference type="NCBI Taxonomy" id="696127"/>
    <lineage>
        <taxon>Bacteria</taxon>
        <taxon>Pseudomonadati</taxon>
        <taxon>Pseudomonadota</taxon>
        <taxon>Alphaproteobacteria</taxon>
        <taxon>Rickettsiales</taxon>
        <taxon>Candidatus Midichloriaceae</taxon>
        <taxon>Candidatus Midichloria</taxon>
    </lineage>
</organism>
<sequence>MITAFTNTIKISTHHHETKAGTSIINILKVMFFGALYRYKTVHLLFYFIFLRMEYGSNASSYIQLNSFWQK</sequence>